<accession>A0ABS5FFB7</accession>
<keyword evidence="3" id="KW-1185">Reference proteome</keyword>
<evidence type="ECO:0000313" key="3">
    <source>
        <dbReference type="Proteomes" id="UP001315278"/>
    </source>
</evidence>
<dbReference type="Pfam" id="PF09977">
    <property type="entry name" value="Tad_C"/>
    <property type="match status" value="1"/>
</dbReference>
<dbReference type="InterPro" id="IPR018705">
    <property type="entry name" value="DUF2134_membrane"/>
</dbReference>
<gene>
    <name evidence="2" type="ORF">JQ615_08800</name>
</gene>
<comment type="caution">
    <text evidence="2">The sequence shown here is derived from an EMBL/GenBank/DDBJ whole genome shotgun (WGS) entry which is preliminary data.</text>
</comment>
<dbReference type="Proteomes" id="UP001315278">
    <property type="component" value="Unassembled WGS sequence"/>
</dbReference>
<dbReference type="EMBL" id="JAFCJH010000007">
    <property type="protein sequence ID" value="MBR0795484.1"/>
    <property type="molecule type" value="Genomic_DNA"/>
</dbReference>
<name>A0ABS5FFB7_9BRAD</name>
<evidence type="ECO:0000313" key="2">
    <source>
        <dbReference type="EMBL" id="MBR0795484.1"/>
    </source>
</evidence>
<evidence type="ECO:0000259" key="1">
    <source>
        <dbReference type="Pfam" id="PF09977"/>
    </source>
</evidence>
<feature type="domain" description="DUF2134" evidence="1">
    <location>
        <begin position="8"/>
        <end position="79"/>
    </location>
</feature>
<protein>
    <recommendedName>
        <fullName evidence="1">DUF2134 domain-containing protein</fullName>
    </recommendedName>
</protein>
<proteinExistence type="predicted"/>
<reference evidence="3" key="1">
    <citation type="journal article" date="2021" name="ISME J.">
        <title>Evolutionary origin and ecological implication of a unique nif island in free-living Bradyrhizobium lineages.</title>
        <authorList>
            <person name="Tao J."/>
        </authorList>
    </citation>
    <scope>NUCLEOTIDE SEQUENCE [LARGE SCALE GENOMIC DNA]</scope>
    <source>
        <strain evidence="3">SZCCT0434</strain>
    </source>
</reference>
<organism evidence="2 3">
    <name type="scientific">Bradyrhizobium jicamae</name>
    <dbReference type="NCBI Taxonomy" id="280332"/>
    <lineage>
        <taxon>Bacteria</taxon>
        <taxon>Pseudomonadati</taxon>
        <taxon>Pseudomonadota</taxon>
        <taxon>Alphaproteobacteria</taxon>
        <taxon>Hyphomicrobiales</taxon>
        <taxon>Nitrobacteraceae</taxon>
        <taxon>Bradyrhizobium</taxon>
    </lineage>
</organism>
<sequence>MVAASNLTNATNAATATVTQNNYPASALVNVQLGTYPANPGIAPQSRFVTPAVGAANAARITLNTQTPLYFARYLTGKSSYR</sequence>